<sequence length="165" mass="18346">MKIDEMAKLKVGETLKYNGELIVMRDAAQRRLRELIASSKEIPVYLGGKIIFYAGPAKPPKNLKIGAIGPTTSERMDEFLEMLYYLGVIATIGKGKRSNLAVELCKKYQRVYFISPSGAAAYLSKCVVDAEIVAFNELGPEAIYRIEVKDFPMMVAIDSLGNQIF</sequence>
<dbReference type="EC" id="4.2.1.2" evidence="4"/>
<dbReference type="PANTHER" id="PTHR43351">
    <property type="entry name" value="L(+)-TARTRATE DEHYDRATASE SUBUNIT BETA"/>
    <property type="match status" value="1"/>
</dbReference>
<organism evidence="4 5">
    <name type="scientific">Defluviitoga tunisiensis</name>
    <dbReference type="NCBI Taxonomy" id="1006576"/>
    <lineage>
        <taxon>Bacteria</taxon>
        <taxon>Thermotogati</taxon>
        <taxon>Thermotogota</taxon>
        <taxon>Thermotogae</taxon>
        <taxon>Petrotogales</taxon>
        <taxon>Petrotogaceae</taxon>
        <taxon>Defluviitoga</taxon>
    </lineage>
</organism>
<dbReference type="PANTHER" id="PTHR43351:SF2">
    <property type="entry name" value="L(+)-TARTRATE DEHYDRATASE SUBUNIT BETA-RELATED"/>
    <property type="match status" value="1"/>
</dbReference>
<protein>
    <submittedName>
        <fullName evidence="4">Fumarate hydratase class I, C-terminal domain</fullName>
        <ecNumber evidence="4">4.2.1.2</ecNumber>
    </submittedName>
</protein>
<dbReference type="PATRIC" id="fig|1006576.9.peg.325"/>
<dbReference type="InterPro" id="IPR036660">
    <property type="entry name" value="Fe-S_hydroAse_TtdB_cat_sf"/>
</dbReference>
<dbReference type="HOGENOM" id="CLU_098588_2_0_0"/>
<evidence type="ECO:0000256" key="1">
    <source>
        <dbReference type="ARBA" id="ARBA00008876"/>
    </source>
</evidence>
<dbReference type="Pfam" id="PF05683">
    <property type="entry name" value="Fumerase_C"/>
    <property type="match status" value="1"/>
</dbReference>
<keyword evidence="2 4" id="KW-0456">Lyase</keyword>
<comment type="similarity">
    <text evidence="1">Belongs to the class-I fumarase family.</text>
</comment>
<evidence type="ECO:0000313" key="5">
    <source>
        <dbReference type="Proteomes" id="UP000032809"/>
    </source>
</evidence>
<dbReference type="GO" id="GO:0004333">
    <property type="term" value="F:fumarate hydratase activity"/>
    <property type="evidence" value="ECO:0007669"/>
    <property type="project" value="UniProtKB-EC"/>
</dbReference>
<dbReference type="SUPFAM" id="SSF117457">
    <property type="entry name" value="FumA C-terminal domain-like"/>
    <property type="match status" value="1"/>
</dbReference>
<evidence type="ECO:0000256" key="2">
    <source>
        <dbReference type="ARBA" id="ARBA00023239"/>
    </source>
</evidence>
<evidence type="ECO:0000313" key="4">
    <source>
        <dbReference type="EMBL" id="CEP77657.1"/>
    </source>
</evidence>
<dbReference type="STRING" id="1006576.DTL3_0326"/>
<reference evidence="5" key="1">
    <citation type="submission" date="2014-11" db="EMBL/GenBank/DDBJ databases">
        <authorList>
            <person name="Wibberg D."/>
        </authorList>
    </citation>
    <scope>NUCLEOTIDE SEQUENCE [LARGE SCALE GENOMIC DNA]</scope>
    <source>
        <strain evidence="5">L3</strain>
    </source>
</reference>
<dbReference type="InterPro" id="IPR004647">
    <property type="entry name" value="Fe-S_hydro-lyase_TtdB-typ_cat"/>
</dbReference>
<dbReference type="Gene3D" id="3.20.130.10">
    <property type="entry name" value="Fe-S hydro-lyase, tartrate dehydratase beta-type, catalytic domain"/>
    <property type="match status" value="1"/>
</dbReference>
<name>A0A0C7NP25_DEFTU</name>
<dbReference type="AlphaFoldDB" id="A0A0C7NP25"/>
<accession>A0A0C7NP25</accession>
<dbReference type="EMBL" id="LN824141">
    <property type="protein sequence ID" value="CEP77657.1"/>
    <property type="molecule type" value="Genomic_DNA"/>
</dbReference>
<keyword evidence="5" id="KW-1185">Reference proteome</keyword>
<dbReference type="OrthoDB" id="9798978at2"/>
<dbReference type="NCBIfam" id="TIGR00723">
    <property type="entry name" value="ttdB_fumA_fumB"/>
    <property type="match status" value="1"/>
</dbReference>
<evidence type="ECO:0000259" key="3">
    <source>
        <dbReference type="Pfam" id="PF05683"/>
    </source>
</evidence>
<proteinExistence type="inferred from homology"/>
<dbReference type="Proteomes" id="UP000032809">
    <property type="component" value="Chromosome I"/>
</dbReference>
<dbReference type="KEGG" id="dtn:DTL3_0326"/>
<gene>
    <name evidence="4" type="primary">fumA</name>
    <name evidence="4" type="ORF">DTL3_0326</name>
</gene>
<feature type="domain" description="Fe-S hydro-lyase tartrate dehydratase beta-type catalytic" evidence="3">
    <location>
        <begin position="4"/>
        <end position="165"/>
    </location>
</feature>